<name>A0ABP9KJT8_9SPHN</name>
<dbReference type="Proteomes" id="UP001500518">
    <property type="component" value="Unassembled WGS sequence"/>
</dbReference>
<sequence>MPPHVLARANEIEPMAPWRKRLAMGLSRQDLETVAATYTAGFLATITFIA</sequence>
<protein>
    <submittedName>
        <fullName evidence="1">Uncharacterized protein</fullName>
    </submittedName>
</protein>
<comment type="caution">
    <text evidence="1">The sequence shown here is derived from an EMBL/GenBank/DDBJ whole genome shotgun (WGS) entry which is preliminary data.</text>
</comment>
<organism evidence="1 2">
    <name type="scientific">Erythrobacter westpacificensis</name>
    <dbReference type="NCBI Taxonomy" id="1055231"/>
    <lineage>
        <taxon>Bacteria</taxon>
        <taxon>Pseudomonadati</taxon>
        <taxon>Pseudomonadota</taxon>
        <taxon>Alphaproteobacteria</taxon>
        <taxon>Sphingomonadales</taxon>
        <taxon>Erythrobacteraceae</taxon>
        <taxon>Erythrobacter/Porphyrobacter group</taxon>
        <taxon>Erythrobacter</taxon>
    </lineage>
</organism>
<dbReference type="EMBL" id="BAABHV010000021">
    <property type="protein sequence ID" value="GAA5058944.1"/>
    <property type="molecule type" value="Genomic_DNA"/>
</dbReference>
<accession>A0ABP9KJT8</accession>
<evidence type="ECO:0000313" key="1">
    <source>
        <dbReference type="EMBL" id="GAA5058944.1"/>
    </source>
</evidence>
<keyword evidence="2" id="KW-1185">Reference proteome</keyword>
<gene>
    <name evidence="1" type="ORF">GCM10023208_25710</name>
</gene>
<evidence type="ECO:0000313" key="2">
    <source>
        <dbReference type="Proteomes" id="UP001500518"/>
    </source>
</evidence>
<reference evidence="2" key="1">
    <citation type="journal article" date="2019" name="Int. J. Syst. Evol. Microbiol.">
        <title>The Global Catalogue of Microorganisms (GCM) 10K type strain sequencing project: providing services to taxonomists for standard genome sequencing and annotation.</title>
        <authorList>
            <consortium name="The Broad Institute Genomics Platform"/>
            <consortium name="The Broad Institute Genome Sequencing Center for Infectious Disease"/>
            <person name="Wu L."/>
            <person name="Ma J."/>
        </authorList>
    </citation>
    <scope>NUCLEOTIDE SEQUENCE [LARGE SCALE GENOMIC DNA]</scope>
    <source>
        <strain evidence="2">JCM 18014</strain>
    </source>
</reference>
<proteinExistence type="predicted"/>